<sequence length="101" mass="11760">MRAESRSARSLTQALRLGFSVCFRCLLKRIYNSLNLICMEGMSLIKNQFLELLDQDEEFRLAVAAKLGITAINQKLDKILENQEKLWLEVKSLREGQEKLW</sequence>
<feature type="non-terminal residue" evidence="1">
    <location>
        <position position="101"/>
    </location>
</feature>
<protein>
    <submittedName>
        <fullName evidence="1">Uncharacterized protein</fullName>
    </submittedName>
</protein>
<evidence type="ECO:0000313" key="1">
    <source>
        <dbReference type="EMBL" id="PSN94686.1"/>
    </source>
</evidence>
<organism evidence="1 2">
    <name type="scientific">Candidatus Marsarchaeota G2 archaeon ECH_B_SAG-C16</name>
    <dbReference type="NCBI Taxonomy" id="1978163"/>
    <lineage>
        <taxon>Archaea</taxon>
        <taxon>Candidatus Marsarchaeota</taxon>
        <taxon>Candidatus Marsarchaeota group 2</taxon>
    </lineage>
</organism>
<dbReference type="AlphaFoldDB" id="A0A2R6B7T3"/>
<dbReference type="Proteomes" id="UP000240681">
    <property type="component" value="Unassembled WGS sequence"/>
</dbReference>
<accession>A0A2R6B7T3</accession>
<proteinExistence type="predicted"/>
<name>A0A2R6B7T3_9ARCH</name>
<gene>
    <name evidence="1" type="ORF">B9Q09_03925</name>
</gene>
<evidence type="ECO:0000313" key="2">
    <source>
        <dbReference type="Proteomes" id="UP000240681"/>
    </source>
</evidence>
<comment type="caution">
    <text evidence="1">The sequence shown here is derived from an EMBL/GenBank/DDBJ whole genome shotgun (WGS) entry which is preliminary data.</text>
</comment>
<dbReference type="EMBL" id="NEXK01000076">
    <property type="protein sequence ID" value="PSN94686.1"/>
    <property type="molecule type" value="Genomic_DNA"/>
</dbReference>
<reference evidence="1 2" key="1">
    <citation type="submission" date="2017-04" db="EMBL/GenBank/DDBJ databases">
        <title>Novel microbial lineages endemic to geothermal iron-oxide mats fill important gaps in the evolutionary history of Archaea.</title>
        <authorList>
            <person name="Jay Z.J."/>
            <person name="Beam J.P."/>
            <person name="Dlakic M."/>
            <person name="Rusch D.B."/>
            <person name="Kozubal M.A."/>
            <person name="Inskeep W.P."/>
        </authorList>
    </citation>
    <scope>NUCLEOTIDE SEQUENCE [LARGE SCALE GENOMIC DNA]</scope>
    <source>
        <strain evidence="1">ECH_B_SAG-C16</strain>
    </source>
</reference>